<sequence length="107" mass="11961">MNTFWCGVRTRINKLVSQVIAQVPSLCEKTVTPHTFRHSVAMNLLISGVDISTIAIWLGHSSIETTHKYMIADMELKRKAMEKVGSAGNSSYKYKPSADIMNFLNSL</sequence>
<dbReference type="PROSITE" id="PS51898">
    <property type="entry name" value="TYR_RECOMBINASE"/>
    <property type="match status" value="1"/>
</dbReference>
<evidence type="ECO:0000259" key="2">
    <source>
        <dbReference type="PROSITE" id="PS51898"/>
    </source>
</evidence>
<dbReference type="SUPFAM" id="SSF56349">
    <property type="entry name" value="DNA breaking-rejoining enzymes"/>
    <property type="match status" value="1"/>
</dbReference>
<protein>
    <recommendedName>
        <fullName evidence="2">Tyr recombinase domain-containing protein</fullName>
    </recommendedName>
</protein>
<dbReference type="InterPro" id="IPR013762">
    <property type="entry name" value="Integrase-like_cat_sf"/>
</dbReference>
<dbReference type="Proteomes" id="UP000235093">
    <property type="component" value="Unassembled WGS sequence"/>
</dbReference>
<keyword evidence="1" id="KW-0233">DNA recombination</keyword>
<accession>A0A2N5PL79</accession>
<dbReference type="Gene3D" id="1.10.443.10">
    <property type="entry name" value="Intergrase catalytic core"/>
    <property type="match status" value="1"/>
</dbReference>
<dbReference type="GO" id="GO:0006310">
    <property type="term" value="P:DNA recombination"/>
    <property type="evidence" value="ECO:0007669"/>
    <property type="project" value="UniProtKB-KW"/>
</dbReference>
<evidence type="ECO:0000313" key="3">
    <source>
        <dbReference type="EMBL" id="PLT53657.1"/>
    </source>
</evidence>
<reference evidence="5 6" key="1">
    <citation type="journal article" date="2017" name="Genome Med.">
        <title>A novel Ruminococcus gnavus clade enriched in inflammatory bowel disease patients.</title>
        <authorList>
            <person name="Hall A.B."/>
            <person name="Yassour M."/>
            <person name="Sauk J."/>
            <person name="Garner A."/>
            <person name="Jiang X."/>
            <person name="Arthur T."/>
            <person name="Lagoudas G.K."/>
            <person name="Vatanen T."/>
            <person name="Fornelos N."/>
            <person name="Wilson R."/>
            <person name="Bertha M."/>
            <person name="Cohen M."/>
            <person name="Garber J."/>
            <person name="Khalili H."/>
            <person name="Gevers D."/>
            <person name="Ananthakrishnan A.N."/>
            <person name="Kugathasan S."/>
            <person name="Lander E.S."/>
            <person name="Blainey P."/>
            <person name="Vlamakis H."/>
            <person name="Xavier R.J."/>
            <person name="Huttenhower C."/>
        </authorList>
    </citation>
    <scope>NUCLEOTIDE SEQUENCE [LARGE SCALE GENOMIC DNA]</scope>
    <source>
        <strain evidence="3 5">RJX1118</strain>
        <strain evidence="4 6">RJX1125</strain>
    </source>
</reference>
<evidence type="ECO:0000313" key="4">
    <source>
        <dbReference type="EMBL" id="PLT76458.1"/>
    </source>
</evidence>
<dbReference type="AlphaFoldDB" id="A0A2N5PL79"/>
<dbReference type="EMBL" id="NIHM01000017">
    <property type="protein sequence ID" value="PLT53657.1"/>
    <property type="molecule type" value="Genomic_DNA"/>
</dbReference>
<dbReference type="GO" id="GO:0015074">
    <property type="term" value="P:DNA integration"/>
    <property type="evidence" value="ECO:0007669"/>
    <property type="project" value="InterPro"/>
</dbReference>
<dbReference type="Proteomes" id="UP000234849">
    <property type="component" value="Unassembled WGS sequence"/>
</dbReference>
<evidence type="ECO:0000256" key="1">
    <source>
        <dbReference type="ARBA" id="ARBA00023172"/>
    </source>
</evidence>
<dbReference type="EMBL" id="NIHT01000006">
    <property type="protein sequence ID" value="PLT76458.1"/>
    <property type="molecule type" value="Genomic_DNA"/>
</dbReference>
<dbReference type="InterPro" id="IPR002104">
    <property type="entry name" value="Integrase_catalytic"/>
</dbReference>
<evidence type="ECO:0000313" key="5">
    <source>
        <dbReference type="Proteomes" id="UP000234849"/>
    </source>
</evidence>
<dbReference type="Pfam" id="PF00589">
    <property type="entry name" value="Phage_integrase"/>
    <property type="match status" value="1"/>
</dbReference>
<organism evidence="3 5">
    <name type="scientific">Mediterraneibacter gnavus</name>
    <name type="common">Ruminococcus gnavus</name>
    <dbReference type="NCBI Taxonomy" id="33038"/>
    <lineage>
        <taxon>Bacteria</taxon>
        <taxon>Bacillati</taxon>
        <taxon>Bacillota</taxon>
        <taxon>Clostridia</taxon>
        <taxon>Lachnospirales</taxon>
        <taxon>Lachnospiraceae</taxon>
        <taxon>Mediterraneibacter</taxon>
    </lineage>
</organism>
<gene>
    <name evidence="3" type="ORF">CDL18_11725</name>
    <name evidence="4" type="ORF">CDL23_05505</name>
</gene>
<feature type="domain" description="Tyr recombinase" evidence="2">
    <location>
        <begin position="1"/>
        <end position="82"/>
    </location>
</feature>
<dbReference type="InterPro" id="IPR011010">
    <property type="entry name" value="DNA_brk_join_enz"/>
</dbReference>
<dbReference type="GO" id="GO:0003677">
    <property type="term" value="F:DNA binding"/>
    <property type="evidence" value="ECO:0007669"/>
    <property type="project" value="InterPro"/>
</dbReference>
<comment type="caution">
    <text evidence="3">The sequence shown here is derived from an EMBL/GenBank/DDBJ whole genome shotgun (WGS) entry which is preliminary data.</text>
</comment>
<name>A0A2N5PL79_MEDGN</name>
<proteinExistence type="predicted"/>
<evidence type="ECO:0000313" key="6">
    <source>
        <dbReference type="Proteomes" id="UP000235093"/>
    </source>
</evidence>